<keyword evidence="1" id="KW-0812">Transmembrane</keyword>
<dbReference type="SMART" id="SM00912">
    <property type="entry name" value="Haemagg_act"/>
    <property type="match status" value="1"/>
</dbReference>
<evidence type="ECO:0000313" key="3">
    <source>
        <dbReference type="EMBL" id="QNH55270.1"/>
    </source>
</evidence>
<dbReference type="InterPro" id="IPR011050">
    <property type="entry name" value="Pectin_lyase_fold/virulence"/>
</dbReference>
<evidence type="ECO:0000313" key="4">
    <source>
        <dbReference type="Proteomes" id="UP000515480"/>
    </source>
</evidence>
<keyword evidence="4" id="KW-1185">Reference proteome</keyword>
<proteinExistence type="predicted"/>
<feature type="domain" description="Filamentous haemagglutinin FhaB/tRNA nuclease CdiA-like TPS" evidence="2">
    <location>
        <begin position="30"/>
        <end position="142"/>
    </location>
</feature>
<dbReference type="RefSeq" id="WP_185981118.1">
    <property type="nucleotide sequence ID" value="NZ_CP060204.1"/>
</dbReference>
<keyword evidence="1" id="KW-1133">Transmembrane helix</keyword>
<protein>
    <submittedName>
        <fullName evidence="3">Filamentous hemagglutinin N-terminal domain-containing protein</fullName>
    </submittedName>
</protein>
<dbReference type="Pfam" id="PF18657">
    <property type="entry name" value="YDG"/>
    <property type="match status" value="4"/>
</dbReference>
<dbReference type="InterPro" id="IPR012334">
    <property type="entry name" value="Pectin_lyas_fold"/>
</dbReference>
<gene>
    <name evidence="3" type="ORF">H1B31_04925</name>
</gene>
<feature type="transmembrane region" description="Helical" evidence="1">
    <location>
        <begin position="12"/>
        <end position="31"/>
    </location>
</feature>
<dbReference type="SUPFAM" id="SSF51126">
    <property type="entry name" value="Pectin lyase-like"/>
    <property type="match status" value="1"/>
</dbReference>
<dbReference type="KEGG" id="stim:H1B31_04925"/>
<evidence type="ECO:0000256" key="1">
    <source>
        <dbReference type="SAM" id="Phobius"/>
    </source>
</evidence>
<keyword evidence="1" id="KW-0472">Membrane</keyword>
<dbReference type="InterPro" id="IPR041248">
    <property type="entry name" value="YDG"/>
</dbReference>
<evidence type="ECO:0000259" key="2">
    <source>
        <dbReference type="SMART" id="SM00912"/>
    </source>
</evidence>
<sequence length="3800" mass="408811">MKNHRTKLSQRVCYAIIAGMAGAFLIPQIGFAAPTGGTVVSGGATISRVGNDTNITGGATNNVIEWKDYSLTSVERVIHDGKAKTKNYLNIVTGANTSNINGKILGGNNVYIVNPNGVIFGKGAEVDVGNFYVSTQATNTVNKDADMANNVSPLGTTAGLSDVVNMGTLKATKVEVYGKHIRFLNAGDVTGSVVMHTDTVNDGTAHIGYRGTAPTSGYTVNGAAATAANNYYQLVSTTTEFQDINNDLTKNYMLENDIDFTVAGNKTAITPIGGNTKNAFTGKLDGNFFKVQNFTVSGVGYAGLFGKTDTGARVENLGVTGAEITGLSGGSAPPTAYSAGGIIAYATGTKLKNVYVKDTTVNGNDTFVGGIVGYTKDTTIDSAYSQAKIGEGGGIIGWSDSGTVVNDSYSNSSTLAGTLGTDFVYIVDPSGDTTINNSYAVGTRFTTTRTALIPSKTHNVYLIDKDINNNYIAEDIVSGTKKTATSSATYSAWGSAINNTGAPGAKWRIYEGRTMPMLTAFMNGTSTATYNYRYFNADGSYNSDTSNTVKSNNGADVTGLTYNSQYIKIVGAPDTTVGDKTNVIYSDAPDMAKIKDYENGTTKDFDKTNGIRNVGTKAILWTDQDGPNLRGVNITIDKRQVKLNNGNINPTRVYNGKKDVTQAFIDALTSGTIKSEGFTAEDIASNSVQLNFTAGNFKAQMADKHVGTNKEVTFTGSIGFDGDDKNNYEFDGTSINNLKGKATITKAPLYLTIHKTTANAKIYDGTSVVKDDVMKQSVGTPNIELDKTKTAPLTTASDQTIPDGAIMRDENDTVDTVDLKTINDPKYTDASGNEELHAGTHKLQYTNVGLRSDSGYEDGQNYELYYTPADNNQSKVSSETVYLDGTINRRQITKDSFKVYDRTTHAEKPAQKVYDGTTEFNPTNVYLSSHAPAVGDTGIVSRDENHITFKLIGDKGYFTDNSGTRTKNVKEATKLAYQVMGESDAPNTYRLEDYYVLEGTTQKDLNNTFDVTGAGKITPKALTATVVNNNITKVYDAMQEQTDGNRNITTGNTLVRITGYVSGDSPRTNTSTAKYDSKNVVVDISGDPTTQGVEYYASFVKGTGAESDNYTFDQTTDTENVTNTLTLSDSSYRGTITPRTITVKFNDASKIYDGTATNNMKSVASLDDGLSNDVLDADDIKPSNVITTNVTSRYGDGTGSAFTASKHAGSRTVEYVGLSGALNKGGHNYKIDDKQYGVGTITRRRIDKSGFQVYNSDGTVANATKVYDGHDRYTLAPGAYLTGSAASGNTGIVADDYGKVTFALKTGSVGHFSSDADGNNRTSHKSEAHHVAYDVVARTSDASNSPLDNYTFGSAAEETANTLRNLETVNDTNPAHVTAAGSITPASIQAQTKEISKVYDGMREHTDGNRTEVKGNTVVSFTGWVSGQTRDNTSTALYATKDVARDSSDNVIKKSVTYTAQLTGQYADDYQIVNQSNAVISTPPTGSGAAKTVTANLGTVANAGTITPRKLNVTMRDVSKTYDGTAGNNSATVTGFTDDPASSVLADVLGVDNVTASRLTTKYQGMMSASPATATSTYGRGTTSFTANANASNGTQHDVQYTNMRTAFNNEFGVNAGNYTVDETVYGKGTINRRDISPDNFQVRDANGNIANATKVYDGTSSYTLKTGDHLTPNSGPSTGIIATDQNDVFFRLSGDGAQFADSSNNPTANVATATKVLYNVEATGDATKIRNYTLNGVALENGTGKVSGNGSITRRTLSLNLVQNSGIDKVYDGQTTLKDGAKKWNALRDNDSAGNVTYADGATAANKLVTTDGTSFNITSNYRNDANTAPDKNVRRDGSNNPIDKDILYNITLNGDATNYSFDKNGIVTDAESGLTLSATGKITPKDLSGALKKVTKVYDGTKNVDPLAVGLESGLNGVVSGDRVTLGSHTESFQSENVNGDGTTETIGGTAQKNWVNYSNLTLSGTDAGNYTLAPTAKGLGEITPYELNDGSITFTKTRATKVYDGTRDVKWTDGSSTTTNQKKYITSATVTVGSAPAVDILGDLKLEEAKYDTKDVDGGRKTDRVTYRLSYTDRSGKGNFSLGAGVTSFTTKGDGIITKKDVTATVKSPLTKTYDAGKDVVGVAKNNANQVVANASDNITLDGLVAGDGTTYTTTAGYADKNAGTNKQIDYTLNFTANGGNYNLKYNGADNAGAFSTNNNTITKRKVDVQFKNPPARTYNGSAENTAINPFVSSADAAVLRKDKQTLVNGTDVQNLAGIASKYVQNDRVTEDPNAGKDKLVRFDNVSAAMNNALGADASNYEFNETAYAKGTINKANIDTSKITFRTSGATKTYDGTDRVKYNGSSASDAVKNYITEATADLGGGHTADLRGDLVIDEKGTKYKSSNAGTGIRVTYKFRLTNSNIEISGTNEFEMHDTGEIKRRVLNLDLAQKSGIDKIYDTTKTVHDTDERHYNAFADHDAKGNVTYAAGTTEDTKLVRKAGNPETTVKVTAEYADENAGTKNVNYTAQIEGDAGKNYTLKYGATEGNAETKINFAATGTIAKRKLTLGFDKASKQYDTEADNPDQKKLMSAIADNSDARGVDTLKRDRILAADGTVNTGAFNTNNVVSEYGTRSNDPANPFTPDPNVGQKDVRYTNVKSALSGAKAGNYDIEDTVYGTGEITRAKIKAADFDFQIDPSKKTYDGTTTVYWKDKEGQWQEAKGEEGLNGAKKYYFGDRSTVKLANGRRVKVNPADFSLTEAAYQNKNVAGGTETWTDANGNTHRNWVNYKLHINTTNFDVEGERDTTRKGVGTITKRDLATMLPKHLIKEYDGQQTFDETNRDYVDALANENITHIVKADQGKIQLKVKGEYDDPNASAETKGDAKKGIHLPAAPNGRKVKYTLTLSGDAATLANYTIAGHDTTHTVTGKAADIYKKTLTVDVARKEKDYDGTAVVNNLVAGDITFSGLVGSETLSLDSGALNKVQGQYLDSNGNADANVSRDVHRNVLDKAVKYTGFDNALSDLATRNNTAKNYRVEGGSKSYTVNDAKGRINPLSINPNHPTDGVTTTFDAAGATKIYDRTRAVKYNGQSTSEALKNYLTDATVMVGGKARSIRDEIEIDPTKTHYDDKNAGTGKTVTYGFKYKGDNFEIADFTRESDVKGEIKRKDVKVLPVDQLWKTYDSERDVYVEGDDSIFTRRGGKQGKRVTTGDSVLELEPNGIISGDVVQNDSWAEFTDENAGTGKKVKYHTSFSGTDAANYRFVDVFGGKITKPLETNNNTIAKRKLNIVFDGLPYVKKAYDTDTKNDQITARITDDPNGHTRTVLQRDGMGVFGDRLAQLNNGNIQSDYGYGSTDATFRADANADKHKDVQYRGVGNALRNLLGGYADNYEPIPDNAYSDGAIRQADVSRNEFDPNFTHAHKEYDGTSDVQNLDERYDEARSFWNAHKLDQSNIESLTGSYRGTSSKRGKDVGTNKIVDYTLKLSNRNFNFVGWDGVIQKEGTGDITPRELTADYLPKQTKVYDGTKNIASVGDSLVTFRHKSGANAFINGDKVRNSSTATYGDANVAWQDNAWKNGDGTVADKDVDYDLRLSGTDAANYKIVDEKGNEIASTTRKTGRITPKEIHLKADPQTRWINEGLPDSYTGTPTGKDYATGVNGEALPGEIYYNSPDGRLRWGDYAINGYYRPSDKAQYQRPDGTRYQLADGTYDGDSVARNYRFVQDPANATALHIGPYVPDTDYYQALTQTSKMLPDEYAYENASLDRRSHFGRDPEAEISYEPPSLNMVKDGVDISKNGIEITDETVFRLVNEVFGA</sequence>
<organism evidence="3 4">
    <name type="scientific">Selenomonas timonae</name>
    <dbReference type="NCBI Taxonomy" id="2754044"/>
    <lineage>
        <taxon>Bacteria</taxon>
        <taxon>Bacillati</taxon>
        <taxon>Bacillota</taxon>
        <taxon>Negativicutes</taxon>
        <taxon>Selenomonadales</taxon>
        <taxon>Selenomonadaceae</taxon>
        <taxon>Selenomonas</taxon>
    </lineage>
</organism>
<name>A0A7G7VMC7_9FIRM</name>
<dbReference type="NCBIfam" id="TIGR01901">
    <property type="entry name" value="adhes_NPXG"/>
    <property type="match status" value="1"/>
</dbReference>
<dbReference type="InterPro" id="IPR008638">
    <property type="entry name" value="FhaB/CdiA-like_TPS"/>
</dbReference>
<reference evidence="3 4" key="1">
    <citation type="submission" date="2020-07" db="EMBL/GenBank/DDBJ databases">
        <title>Complete genome and description of Selenomonas timonensis sp. nov., a new bacterium isolated from a gingivitis subject.</title>
        <authorList>
            <person name="Antezack A."/>
        </authorList>
    </citation>
    <scope>NUCLEOTIDE SEQUENCE [LARGE SCALE GENOMIC DNA]</scope>
    <source>
        <strain evidence="3 4">Marseille-Q3039</strain>
    </source>
</reference>
<accession>A0A7G7VMC7</accession>
<dbReference type="EMBL" id="CP060204">
    <property type="protein sequence ID" value="QNH55270.1"/>
    <property type="molecule type" value="Genomic_DNA"/>
</dbReference>
<dbReference type="Gene3D" id="2.160.20.10">
    <property type="entry name" value="Single-stranded right-handed beta-helix, Pectin lyase-like"/>
    <property type="match status" value="1"/>
</dbReference>
<dbReference type="Proteomes" id="UP000515480">
    <property type="component" value="Chromosome"/>
</dbReference>